<comment type="caution">
    <text evidence="2">The sequence shown here is derived from an EMBL/GenBank/DDBJ whole genome shotgun (WGS) entry which is preliminary data.</text>
</comment>
<reference evidence="2 3" key="1">
    <citation type="journal article" date="2014" name="Genome Announc.">
        <title>Draft Genome Sequence of Cytophaga fermentans JCM 21142T, a Facultative Anaerobe Isolated from Marine Mud.</title>
        <authorList>
            <person name="Starns D."/>
            <person name="Oshima K."/>
            <person name="Suda W."/>
            <person name="Iino T."/>
            <person name="Yuki M."/>
            <person name="Inoue J."/>
            <person name="Kitamura K."/>
            <person name="Iida T."/>
            <person name="Darby A."/>
            <person name="Hattori M."/>
            <person name="Ohkuma M."/>
        </authorList>
    </citation>
    <scope>NUCLEOTIDE SEQUENCE [LARGE SCALE GENOMIC DNA]</scope>
    <source>
        <strain evidence="2 3">JCM 21142</strain>
    </source>
</reference>
<dbReference type="eggNOG" id="COG3595">
    <property type="taxonomic scope" value="Bacteria"/>
</dbReference>
<gene>
    <name evidence="2" type="ORF">JCM21142_72929</name>
</gene>
<sequence>MVFMRKLAMGLLGILLCVNGYSQEKAIEKQKVFKGLDRVEVNADFCSLVLRGHSSEEVIFQGVIESQENLNAYGFEINEQDGILRVVVMKPDEWKSHWGEVILTLPAGVAVEAETQSGKVEVTALKDCDLKVVSKSGHVSLNACEGNISVVSPAGDFKVAQFIGDLQAKTKTGSVDVKGVNGKCDIACAKGSIRVKDVQGKLSVEGGTGSLEVENVEGDVALKSTSGDTSLSVAKGNMVLKSFDGDVKLFNINGVFEVQSSTGNITGTRVVFTASSSFSSTEGNIKVQMNEKEDLAFLLKSSNSYLRAMGKSKKKSLKVGKGSIVITGNSTTGSQSYY</sequence>
<dbReference type="EMBL" id="BAMD01000040">
    <property type="protein sequence ID" value="GAF04232.1"/>
    <property type="molecule type" value="Genomic_DNA"/>
</dbReference>
<dbReference type="STRING" id="869213.GCA_000517085_03069"/>
<dbReference type="Pfam" id="PF13349">
    <property type="entry name" value="DUF4097"/>
    <property type="match status" value="1"/>
</dbReference>
<evidence type="ECO:0000313" key="2">
    <source>
        <dbReference type="EMBL" id="GAF04232.1"/>
    </source>
</evidence>
<protein>
    <recommendedName>
        <fullName evidence="1">DUF4097 domain-containing protein</fullName>
    </recommendedName>
</protein>
<dbReference type="PANTHER" id="PTHR34094:SF1">
    <property type="entry name" value="PROTEIN FAM185A"/>
    <property type="match status" value="1"/>
</dbReference>
<name>W7Y7K1_9BACT</name>
<accession>W7Y7K1</accession>
<evidence type="ECO:0000313" key="3">
    <source>
        <dbReference type="Proteomes" id="UP000019402"/>
    </source>
</evidence>
<proteinExistence type="predicted"/>
<dbReference type="Proteomes" id="UP000019402">
    <property type="component" value="Unassembled WGS sequence"/>
</dbReference>
<keyword evidence="3" id="KW-1185">Reference proteome</keyword>
<dbReference type="PANTHER" id="PTHR34094">
    <property type="match status" value="1"/>
</dbReference>
<dbReference type="AlphaFoldDB" id="W7Y7K1"/>
<organism evidence="2 3">
    <name type="scientific">Saccharicrinis fermentans DSM 9555 = JCM 21142</name>
    <dbReference type="NCBI Taxonomy" id="869213"/>
    <lineage>
        <taxon>Bacteria</taxon>
        <taxon>Pseudomonadati</taxon>
        <taxon>Bacteroidota</taxon>
        <taxon>Bacteroidia</taxon>
        <taxon>Marinilabiliales</taxon>
        <taxon>Marinilabiliaceae</taxon>
        <taxon>Saccharicrinis</taxon>
    </lineage>
</organism>
<feature type="domain" description="DUF4097" evidence="1">
    <location>
        <begin position="98"/>
        <end position="234"/>
    </location>
</feature>
<evidence type="ECO:0000259" key="1">
    <source>
        <dbReference type="Pfam" id="PF13349"/>
    </source>
</evidence>
<dbReference type="InterPro" id="IPR025164">
    <property type="entry name" value="Toastrack_DUF4097"/>
</dbReference>